<dbReference type="PROSITE" id="PS51012">
    <property type="entry name" value="ABC_TM2"/>
    <property type="match status" value="1"/>
</dbReference>
<feature type="domain" description="ABC transmembrane type-2" evidence="2">
    <location>
        <begin position="1"/>
        <end position="49"/>
    </location>
</feature>
<reference evidence="3" key="1">
    <citation type="submission" date="2022-06" db="EMBL/GenBank/DDBJ databases">
        <title>Genome sequencing of Brevibacillus sp. BB3-R1.</title>
        <authorList>
            <person name="Heo J."/>
            <person name="Lee D."/>
            <person name="Won M."/>
            <person name="Han B.-H."/>
            <person name="Hong S.-B."/>
            <person name="Kwon S.-W."/>
        </authorList>
    </citation>
    <scope>NUCLEOTIDE SEQUENCE</scope>
    <source>
        <strain evidence="3">BB3-R1</strain>
    </source>
</reference>
<evidence type="ECO:0000256" key="1">
    <source>
        <dbReference type="SAM" id="Phobius"/>
    </source>
</evidence>
<gene>
    <name evidence="3" type="ORF">NDK47_11185</name>
</gene>
<protein>
    <recommendedName>
        <fullName evidence="2">ABC transmembrane type-2 domain-containing protein</fullName>
    </recommendedName>
</protein>
<name>A0ABY4WT64_9BACL</name>
<dbReference type="EMBL" id="CP098755">
    <property type="protein sequence ID" value="USG67796.1"/>
    <property type="molecule type" value="Genomic_DNA"/>
</dbReference>
<sequence length="52" mass="5960">MIPLTYYLDLIRGVYLKGDNLNFAWQGTLNLVLLSVVTLGIAVYRFKQAQQK</sequence>
<keyword evidence="1" id="KW-0472">Membrane</keyword>
<evidence type="ECO:0000259" key="2">
    <source>
        <dbReference type="PROSITE" id="PS51012"/>
    </source>
</evidence>
<keyword evidence="1" id="KW-1133">Transmembrane helix</keyword>
<evidence type="ECO:0000313" key="4">
    <source>
        <dbReference type="Proteomes" id="UP001056500"/>
    </source>
</evidence>
<dbReference type="Proteomes" id="UP001056500">
    <property type="component" value="Chromosome"/>
</dbReference>
<evidence type="ECO:0000313" key="3">
    <source>
        <dbReference type="EMBL" id="USG67796.1"/>
    </source>
</evidence>
<proteinExistence type="predicted"/>
<feature type="transmembrane region" description="Helical" evidence="1">
    <location>
        <begin position="23"/>
        <end position="44"/>
    </location>
</feature>
<keyword evidence="1" id="KW-0812">Transmembrane</keyword>
<accession>A0ABY4WT64</accession>
<dbReference type="InterPro" id="IPR047817">
    <property type="entry name" value="ABC2_TM_bact-type"/>
</dbReference>
<organism evidence="3 4">
    <name type="scientific">Brevibacillus ruminantium</name>
    <dbReference type="NCBI Taxonomy" id="2950604"/>
    <lineage>
        <taxon>Bacteria</taxon>
        <taxon>Bacillati</taxon>
        <taxon>Bacillota</taxon>
        <taxon>Bacilli</taxon>
        <taxon>Bacillales</taxon>
        <taxon>Paenibacillaceae</taxon>
        <taxon>Brevibacillus</taxon>
    </lineage>
</organism>
<keyword evidence="4" id="KW-1185">Reference proteome</keyword>
<dbReference type="RefSeq" id="WP_251874890.1">
    <property type="nucleotide sequence ID" value="NZ_CP098755.1"/>
</dbReference>